<dbReference type="AlphaFoldDB" id="A0AAN8T721"/>
<evidence type="ECO:0000313" key="2">
    <source>
        <dbReference type="Proteomes" id="UP001371456"/>
    </source>
</evidence>
<protein>
    <submittedName>
        <fullName evidence="1">Uncharacterized protein</fullName>
    </submittedName>
</protein>
<sequence length="23" mass="2848">MKYLFLFSSLLSYYQMFQVLIVN</sequence>
<dbReference type="Proteomes" id="UP001371456">
    <property type="component" value="Unassembled WGS sequence"/>
</dbReference>
<accession>A0AAN8T721</accession>
<reference evidence="1 2" key="1">
    <citation type="submission" date="2024-02" db="EMBL/GenBank/DDBJ databases">
        <title>de novo genome assembly of Solanum bulbocastanum strain 11H21.</title>
        <authorList>
            <person name="Hosaka A.J."/>
        </authorList>
    </citation>
    <scope>NUCLEOTIDE SEQUENCE [LARGE SCALE GENOMIC DNA]</scope>
    <source>
        <tissue evidence="1">Young leaves</tissue>
    </source>
</reference>
<comment type="caution">
    <text evidence="1">The sequence shown here is derived from an EMBL/GenBank/DDBJ whole genome shotgun (WGS) entry which is preliminary data.</text>
</comment>
<name>A0AAN8T721_SOLBU</name>
<keyword evidence="2" id="KW-1185">Reference proteome</keyword>
<gene>
    <name evidence="1" type="ORF">RDI58_022035</name>
</gene>
<dbReference type="EMBL" id="JBANQN010000009">
    <property type="protein sequence ID" value="KAK6779851.1"/>
    <property type="molecule type" value="Genomic_DNA"/>
</dbReference>
<organism evidence="1 2">
    <name type="scientific">Solanum bulbocastanum</name>
    <name type="common">Wild potato</name>
    <dbReference type="NCBI Taxonomy" id="147425"/>
    <lineage>
        <taxon>Eukaryota</taxon>
        <taxon>Viridiplantae</taxon>
        <taxon>Streptophyta</taxon>
        <taxon>Embryophyta</taxon>
        <taxon>Tracheophyta</taxon>
        <taxon>Spermatophyta</taxon>
        <taxon>Magnoliopsida</taxon>
        <taxon>eudicotyledons</taxon>
        <taxon>Gunneridae</taxon>
        <taxon>Pentapetalae</taxon>
        <taxon>asterids</taxon>
        <taxon>lamiids</taxon>
        <taxon>Solanales</taxon>
        <taxon>Solanaceae</taxon>
        <taxon>Solanoideae</taxon>
        <taxon>Solaneae</taxon>
        <taxon>Solanum</taxon>
    </lineage>
</organism>
<evidence type="ECO:0000313" key="1">
    <source>
        <dbReference type="EMBL" id="KAK6779851.1"/>
    </source>
</evidence>
<proteinExistence type="predicted"/>